<evidence type="ECO:0000313" key="7">
    <source>
        <dbReference type="Proteomes" id="UP000245125"/>
    </source>
</evidence>
<keyword evidence="7" id="KW-1185">Reference proteome</keyword>
<dbReference type="OrthoDB" id="9815559at2"/>
<dbReference type="Proteomes" id="UP000245125">
    <property type="component" value="Unassembled WGS sequence"/>
</dbReference>
<dbReference type="Gene3D" id="3.90.550.10">
    <property type="entry name" value="Spore Coat Polysaccharide Biosynthesis Protein SpsA, Chain A"/>
    <property type="match status" value="1"/>
</dbReference>
<comment type="similarity">
    <text evidence="5">Belongs to the KdsB family.</text>
</comment>
<dbReference type="NCBIfam" id="TIGR00466">
    <property type="entry name" value="kdsB"/>
    <property type="match status" value="1"/>
</dbReference>
<dbReference type="NCBIfam" id="NF009905">
    <property type="entry name" value="PRK13368.1"/>
    <property type="match status" value="1"/>
</dbReference>
<dbReference type="SUPFAM" id="SSF53448">
    <property type="entry name" value="Nucleotide-diphospho-sugar transferases"/>
    <property type="match status" value="1"/>
</dbReference>
<accession>A0A2U3QE53</accession>
<organism evidence="6 7">
    <name type="scientific">Candidatus Sulfobium mesophilum</name>
    <dbReference type="NCBI Taxonomy" id="2016548"/>
    <lineage>
        <taxon>Bacteria</taxon>
        <taxon>Pseudomonadati</taxon>
        <taxon>Nitrospirota</taxon>
        <taxon>Nitrospiria</taxon>
        <taxon>Nitrospirales</taxon>
        <taxon>Nitrospiraceae</taxon>
        <taxon>Candidatus Sulfobium</taxon>
    </lineage>
</organism>
<comment type="catalytic activity">
    <reaction evidence="5">
        <text>3-deoxy-alpha-D-manno-oct-2-ulosonate + CTP = CMP-3-deoxy-beta-D-manno-octulosonate + diphosphate</text>
        <dbReference type="Rhea" id="RHEA:23448"/>
        <dbReference type="ChEBI" id="CHEBI:33019"/>
        <dbReference type="ChEBI" id="CHEBI:37563"/>
        <dbReference type="ChEBI" id="CHEBI:85986"/>
        <dbReference type="ChEBI" id="CHEBI:85987"/>
        <dbReference type="EC" id="2.7.7.38"/>
    </reaction>
</comment>
<dbReference type="NCBIfam" id="NF003952">
    <property type="entry name" value="PRK05450.1-5"/>
    <property type="match status" value="1"/>
</dbReference>
<dbReference type="GO" id="GO:0016020">
    <property type="term" value="C:membrane"/>
    <property type="evidence" value="ECO:0007669"/>
    <property type="project" value="UniProtKB-SubCell"/>
</dbReference>
<keyword evidence="2 5" id="KW-0808">Transferase</keyword>
<dbReference type="InterPro" id="IPR029044">
    <property type="entry name" value="Nucleotide-diphossugar_trans"/>
</dbReference>
<dbReference type="FunFam" id="3.90.550.10:FF:000011">
    <property type="entry name" value="3-deoxy-manno-octulosonate cytidylyltransferase"/>
    <property type="match status" value="1"/>
</dbReference>
<dbReference type="PANTHER" id="PTHR42866:SF2">
    <property type="entry name" value="3-DEOXY-MANNO-OCTULOSONATE CYTIDYLYLTRANSFERASE, MITOCHONDRIAL"/>
    <property type="match status" value="1"/>
</dbReference>
<name>A0A2U3QE53_9BACT</name>
<keyword evidence="3 5" id="KW-0548">Nucleotidyltransferase</keyword>
<dbReference type="GO" id="GO:0008690">
    <property type="term" value="F:3-deoxy-manno-octulosonate cytidylyltransferase activity"/>
    <property type="evidence" value="ECO:0007669"/>
    <property type="project" value="UniProtKB-UniRule"/>
</dbReference>
<evidence type="ECO:0000256" key="1">
    <source>
        <dbReference type="ARBA" id="ARBA00004370"/>
    </source>
</evidence>
<comment type="subcellular location">
    <subcellularLocation>
        <location evidence="5">Cytoplasm</location>
    </subcellularLocation>
    <subcellularLocation>
        <location evidence="1">Membrane</location>
    </subcellularLocation>
</comment>
<evidence type="ECO:0000313" key="6">
    <source>
        <dbReference type="EMBL" id="SPP99698.1"/>
    </source>
</evidence>
<dbReference type="GO" id="GO:0009103">
    <property type="term" value="P:lipopolysaccharide biosynthetic process"/>
    <property type="evidence" value="ECO:0007669"/>
    <property type="project" value="UniProtKB-UniRule"/>
</dbReference>
<protein>
    <recommendedName>
        <fullName evidence="5">3-deoxy-manno-octulosonate cytidylyltransferase</fullName>
        <ecNumber evidence="5">2.7.7.38</ecNumber>
    </recommendedName>
    <alternativeName>
        <fullName evidence="5">CMP-2-keto-3-deoxyoctulosonic acid synthase</fullName>
        <shortName evidence="5">CKS</shortName>
        <shortName evidence="5">CMP-KDO synthase</shortName>
    </alternativeName>
</protein>
<gene>
    <name evidence="5 6" type="primary">kdsB</name>
    <name evidence="6" type="ORF">NBG4_1090005</name>
</gene>
<reference evidence="7" key="1">
    <citation type="submission" date="2018-03" db="EMBL/GenBank/DDBJ databases">
        <authorList>
            <person name="Zecchin S."/>
        </authorList>
    </citation>
    <scope>NUCLEOTIDE SEQUENCE [LARGE SCALE GENOMIC DNA]</scope>
</reference>
<dbReference type="Pfam" id="PF02348">
    <property type="entry name" value="CTP_transf_3"/>
    <property type="match status" value="1"/>
</dbReference>
<comment type="pathway">
    <text evidence="5">Nucleotide-sugar biosynthesis; CMP-3-deoxy-D-manno-octulosonate biosynthesis; CMP-3-deoxy-D-manno-octulosonate from 3-deoxy-D-manno-octulosonate and CTP: step 1/1.</text>
</comment>
<dbReference type="AlphaFoldDB" id="A0A2U3QE53"/>
<sequence>MSAIVIIPARFSSTRFPGKPLALLRGVPLVEHVYRNSLNSRLADSVLVATDNEEIYNKVGSFGGKAVMTSADHSSGTDRIAEAAAALDYDIIVNVQGDEPLIKPDMIDEAIAVLDDREAAIGTLAKRVSDQREIFDPNIVKVVFDNKGFAFYFSRAPIPYYRDLFDARALSAQDVSDLLIFKHIGIYSYRRNVLNEITKFEPSRLEMIEKLEQLRALEHGYRIKIKETFFETAGVDTPEDLERIEKCLNSSL</sequence>
<evidence type="ECO:0000256" key="5">
    <source>
        <dbReference type="HAMAP-Rule" id="MF_00057"/>
    </source>
</evidence>
<proteinExistence type="inferred from homology"/>
<dbReference type="CDD" id="cd02517">
    <property type="entry name" value="CMP-KDO-Synthetase"/>
    <property type="match status" value="1"/>
</dbReference>
<evidence type="ECO:0000256" key="2">
    <source>
        <dbReference type="ARBA" id="ARBA00022679"/>
    </source>
</evidence>
<dbReference type="NCBIfam" id="NF003950">
    <property type="entry name" value="PRK05450.1-3"/>
    <property type="match status" value="1"/>
</dbReference>
<dbReference type="InterPro" id="IPR004528">
    <property type="entry name" value="KdsB"/>
</dbReference>
<comment type="function">
    <text evidence="5">Activates KDO (a required 8-carbon sugar) for incorporation into bacterial lipopolysaccharide in Gram-negative bacteria.</text>
</comment>
<dbReference type="PANTHER" id="PTHR42866">
    <property type="entry name" value="3-DEOXY-MANNO-OCTULOSONATE CYTIDYLYLTRANSFERASE"/>
    <property type="match status" value="1"/>
</dbReference>
<dbReference type="InterPro" id="IPR003329">
    <property type="entry name" value="Cytidylyl_trans"/>
</dbReference>
<keyword evidence="4 5" id="KW-0448">Lipopolysaccharide biosynthesis</keyword>
<dbReference type="EC" id="2.7.7.38" evidence="5"/>
<dbReference type="GO" id="GO:0005829">
    <property type="term" value="C:cytosol"/>
    <property type="evidence" value="ECO:0007669"/>
    <property type="project" value="TreeGrafter"/>
</dbReference>
<dbReference type="HAMAP" id="MF_00057">
    <property type="entry name" value="KdsB"/>
    <property type="match status" value="1"/>
</dbReference>
<dbReference type="UniPathway" id="UPA00358">
    <property type="reaction ID" value="UER00476"/>
</dbReference>
<dbReference type="EMBL" id="OUUY01000012">
    <property type="protein sequence ID" value="SPP99698.1"/>
    <property type="molecule type" value="Genomic_DNA"/>
</dbReference>
<evidence type="ECO:0000256" key="4">
    <source>
        <dbReference type="ARBA" id="ARBA00022985"/>
    </source>
</evidence>
<evidence type="ECO:0000256" key="3">
    <source>
        <dbReference type="ARBA" id="ARBA00022695"/>
    </source>
</evidence>
<dbReference type="GO" id="GO:0033468">
    <property type="term" value="P:CMP-keto-3-deoxy-D-manno-octulosonic acid biosynthetic process"/>
    <property type="evidence" value="ECO:0007669"/>
    <property type="project" value="UniProtKB-UniRule"/>
</dbReference>
<keyword evidence="5" id="KW-0963">Cytoplasm</keyword>